<keyword evidence="2 6" id="KW-0813">Transport</keyword>
<feature type="domain" description="GST N-terminal" evidence="7">
    <location>
        <begin position="3"/>
        <end position="86"/>
    </location>
</feature>
<evidence type="ECO:0000256" key="1">
    <source>
        <dbReference type="ARBA" id="ARBA00007787"/>
    </source>
</evidence>
<gene>
    <name evidence="8" type="primary">grxC</name>
    <name evidence="8" type="ORF">D3Z33_03155</name>
</gene>
<evidence type="ECO:0000313" key="9">
    <source>
        <dbReference type="Proteomes" id="UP000467132"/>
    </source>
</evidence>
<comment type="function">
    <text evidence="6">Has a glutathione-disulfide oxidoreductase activity in the presence of NADPH and glutathione reductase. Reduces low molecular weight disulfides and proteins.</text>
</comment>
<reference evidence="8 9" key="1">
    <citation type="submission" date="2018-08" db="EMBL/GenBank/DDBJ databases">
        <title>Murine metabolic-syndrome-specific gut microbial biobank.</title>
        <authorList>
            <person name="Liu C."/>
        </authorList>
    </citation>
    <scope>NUCLEOTIDE SEQUENCE [LARGE SCALE GENOMIC DNA]</scope>
    <source>
        <strain evidence="8 9">583</strain>
    </source>
</reference>
<protein>
    <recommendedName>
        <fullName evidence="6">Glutaredoxin</fullName>
    </recommendedName>
</protein>
<accession>A0A845QZR5</accession>
<proteinExistence type="inferred from homology"/>
<dbReference type="PROSITE" id="PS50404">
    <property type="entry name" value="GST_NTER"/>
    <property type="match status" value="1"/>
</dbReference>
<dbReference type="Gene3D" id="3.40.30.10">
    <property type="entry name" value="Glutaredoxin"/>
    <property type="match status" value="1"/>
</dbReference>
<sequence length="86" mass="9937">MSNNVTIYTFSTCPYCIRAKRLMNNKGVKYEEIEISNNKEKLEELKQKTNSTTVPQIFINDKFIGGCDDIVELHKKGEFDKVFGIK</sequence>
<keyword evidence="4" id="KW-1015">Disulfide bond</keyword>
<dbReference type="EMBL" id="QXXA01000004">
    <property type="protein sequence ID" value="NBI05853.1"/>
    <property type="molecule type" value="Genomic_DNA"/>
</dbReference>
<dbReference type="PROSITE" id="PS51354">
    <property type="entry name" value="GLUTAREDOXIN_2"/>
    <property type="match status" value="1"/>
</dbReference>
<evidence type="ECO:0000256" key="5">
    <source>
        <dbReference type="ARBA" id="ARBA00023284"/>
    </source>
</evidence>
<dbReference type="InterPro" id="IPR036249">
    <property type="entry name" value="Thioredoxin-like_sf"/>
</dbReference>
<evidence type="ECO:0000313" key="8">
    <source>
        <dbReference type="EMBL" id="NBI05853.1"/>
    </source>
</evidence>
<keyword evidence="5 6" id="KW-0676">Redox-active center</keyword>
<dbReference type="CDD" id="cd03418">
    <property type="entry name" value="GRX_GRXb_1_3_like"/>
    <property type="match status" value="1"/>
</dbReference>
<dbReference type="GO" id="GO:0045454">
    <property type="term" value="P:cell redox homeostasis"/>
    <property type="evidence" value="ECO:0007669"/>
    <property type="project" value="InterPro"/>
</dbReference>
<dbReference type="PANTHER" id="PTHR45694:SF18">
    <property type="entry name" value="GLUTAREDOXIN-1-RELATED"/>
    <property type="match status" value="1"/>
</dbReference>
<dbReference type="RefSeq" id="WP_160196340.1">
    <property type="nucleotide sequence ID" value="NZ_QXXA01000004.1"/>
</dbReference>
<dbReference type="GO" id="GO:0015038">
    <property type="term" value="F:glutathione disulfide oxidoreductase activity"/>
    <property type="evidence" value="ECO:0007669"/>
    <property type="project" value="UniProtKB-UniRule"/>
</dbReference>
<dbReference type="Pfam" id="PF00462">
    <property type="entry name" value="Glutaredoxin"/>
    <property type="match status" value="1"/>
</dbReference>
<name>A0A845QZR5_9CLOT</name>
<dbReference type="InterPro" id="IPR002109">
    <property type="entry name" value="Glutaredoxin"/>
</dbReference>
<evidence type="ECO:0000256" key="3">
    <source>
        <dbReference type="ARBA" id="ARBA00022982"/>
    </source>
</evidence>
<keyword evidence="6" id="KW-0963">Cytoplasm</keyword>
<dbReference type="PROSITE" id="PS00195">
    <property type="entry name" value="GLUTAREDOXIN_1"/>
    <property type="match status" value="1"/>
</dbReference>
<evidence type="ECO:0000259" key="7">
    <source>
        <dbReference type="PROSITE" id="PS50404"/>
    </source>
</evidence>
<dbReference type="InterPro" id="IPR011900">
    <property type="entry name" value="GRX_bact"/>
</dbReference>
<dbReference type="GO" id="GO:0034599">
    <property type="term" value="P:cellular response to oxidative stress"/>
    <property type="evidence" value="ECO:0007669"/>
    <property type="project" value="TreeGrafter"/>
</dbReference>
<dbReference type="SUPFAM" id="SSF52833">
    <property type="entry name" value="Thioredoxin-like"/>
    <property type="match status" value="1"/>
</dbReference>
<evidence type="ECO:0000256" key="6">
    <source>
        <dbReference type="RuleBase" id="RU364065"/>
    </source>
</evidence>
<dbReference type="InterPro" id="IPR004045">
    <property type="entry name" value="Glutathione_S-Trfase_N"/>
</dbReference>
<dbReference type="NCBIfam" id="TIGR02181">
    <property type="entry name" value="GRX_bact"/>
    <property type="match status" value="1"/>
</dbReference>
<dbReference type="PRINTS" id="PR00160">
    <property type="entry name" value="GLUTAREDOXIN"/>
</dbReference>
<comment type="caution">
    <text evidence="8">The sequence shown here is derived from an EMBL/GenBank/DDBJ whole genome shotgun (WGS) entry which is preliminary data.</text>
</comment>
<organism evidence="8 9">
    <name type="scientific">Senegalia massiliensis</name>
    <dbReference type="NCBI Taxonomy" id="1720316"/>
    <lineage>
        <taxon>Bacteria</taxon>
        <taxon>Bacillati</taxon>
        <taxon>Bacillota</taxon>
        <taxon>Clostridia</taxon>
        <taxon>Eubacteriales</taxon>
        <taxon>Clostridiaceae</taxon>
        <taxon>Senegalia</taxon>
    </lineage>
</organism>
<keyword evidence="3 6" id="KW-0249">Electron transport</keyword>
<dbReference type="GO" id="GO:0005737">
    <property type="term" value="C:cytoplasm"/>
    <property type="evidence" value="ECO:0007669"/>
    <property type="project" value="TreeGrafter"/>
</dbReference>
<keyword evidence="9" id="KW-1185">Reference proteome</keyword>
<comment type="similarity">
    <text evidence="1 6">Belongs to the glutaredoxin family.</text>
</comment>
<dbReference type="Proteomes" id="UP000467132">
    <property type="component" value="Unassembled WGS sequence"/>
</dbReference>
<dbReference type="AlphaFoldDB" id="A0A845QZR5"/>
<evidence type="ECO:0000256" key="4">
    <source>
        <dbReference type="ARBA" id="ARBA00023157"/>
    </source>
</evidence>
<dbReference type="PANTHER" id="PTHR45694">
    <property type="entry name" value="GLUTAREDOXIN 2"/>
    <property type="match status" value="1"/>
</dbReference>
<dbReference type="InterPro" id="IPR014025">
    <property type="entry name" value="Glutaredoxin_subgr"/>
</dbReference>
<dbReference type="InterPro" id="IPR011767">
    <property type="entry name" value="GLR_AS"/>
</dbReference>
<dbReference type="OrthoDB" id="9795531at2"/>
<evidence type="ECO:0000256" key="2">
    <source>
        <dbReference type="ARBA" id="ARBA00022448"/>
    </source>
</evidence>